<protein>
    <submittedName>
        <fullName evidence="1">Uncharacterized protein</fullName>
    </submittedName>
</protein>
<accession>A0AA40ANC1</accession>
<evidence type="ECO:0000313" key="2">
    <source>
        <dbReference type="Proteomes" id="UP001172159"/>
    </source>
</evidence>
<gene>
    <name evidence="1" type="ORF">B0T21DRAFT_295694</name>
</gene>
<dbReference type="AlphaFoldDB" id="A0AA40ANC1"/>
<name>A0AA40ANC1_9PEZI</name>
<comment type="caution">
    <text evidence="1">The sequence shown here is derived from an EMBL/GenBank/DDBJ whole genome shotgun (WGS) entry which is preliminary data.</text>
</comment>
<dbReference type="EMBL" id="JAUKTV010000013">
    <property type="protein sequence ID" value="KAK0719024.1"/>
    <property type="molecule type" value="Genomic_DNA"/>
</dbReference>
<dbReference type="Proteomes" id="UP001172159">
    <property type="component" value="Unassembled WGS sequence"/>
</dbReference>
<keyword evidence="2" id="KW-1185">Reference proteome</keyword>
<sequence>MTPPLVSIILPSVAAAQDFTGRGQIRALYVRENYEDLGCLTSAGNHSAVKFNARRVGNNNEFRLASSGTGSCMMEGVFFKVGIQSGIFGVKHQWGTEGPVRGREVIRYGAYGVMASDGNNPPEPRDGAVDIHFSTGKERGKAVWLGWKGL</sequence>
<reference evidence="1" key="1">
    <citation type="submission" date="2023-06" db="EMBL/GenBank/DDBJ databases">
        <title>Genome-scale phylogeny and comparative genomics of the fungal order Sordariales.</title>
        <authorList>
            <consortium name="Lawrence Berkeley National Laboratory"/>
            <person name="Hensen N."/>
            <person name="Bonometti L."/>
            <person name="Westerberg I."/>
            <person name="Brannstrom I.O."/>
            <person name="Guillou S."/>
            <person name="Cros-Aarteil S."/>
            <person name="Calhoun S."/>
            <person name="Haridas S."/>
            <person name="Kuo A."/>
            <person name="Mondo S."/>
            <person name="Pangilinan J."/>
            <person name="Riley R."/>
            <person name="Labutti K."/>
            <person name="Andreopoulos B."/>
            <person name="Lipzen A."/>
            <person name="Chen C."/>
            <person name="Yanf M."/>
            <person name="Daum C."/>
            <person name="Ng V."/>
            <person name="Clum A."/>
            <person name="Steindorff A."/>
            <person name="Ohm R."/>
            <person name="Martin F."/>
            <person name="Silar P."/>
            <person name="Natvig D."/>
            <person name="Lalanne C."/>
            <person name="Gautier V."/>
            <person name="Ament-Velasquez S.L."/>
            <person name="Kruys A."/>
            <person name="Hutchinson M.I."/>
            <person name="Powell A.J."/>
            <person name="Barry K."/>
            <person name="Miller A.N."/>
            <person name="Grigoriev I.V."/>
            <person name="Debuchy R."/>
            <person name="Gladieux P."/>
            <person name="Thoren M.H."/>
            <person name="Johannesson H."/>
        </authorList>
    </citation>
    <scope>NUCLEOTIDE SEQUENCE</scope>
    <source>
        <strain evidence="1">CBS 540.89</strain>
    </source>
</reference>
<organism evidence="1 2">
    <name type="scientific">Apiosordaria backusii</name>
    <dbReference type="NCBI Taxonomy" id="314023"/>
    <lineage>
        <taxon>Eukaryota</taxon>
        <taxon>Fungi</taxon>
        <taxon>Dikarya</taxon>
        <taxon>Ascomycota</taxon>
        <taxon>Pezizomycotina</taxon>
        <taxon>Sordariomycetes</taxon>
        <taxon>Sordariomycetidae</taxon>
        <taxon>Sordariales</taxon>
        <taxon>Lasiosphaeriaceae</taxon>
        <taxon>Apiosordaria</taxon>
    </lineage>
</organism>
<evidence type="ECO:0000313" key="1">
    <source>
        <dbReference type="EMBL" id="KAK0719024.1"/>
    </source>
</evidence>
<proteinExistence type="predicted"/>